<dbReference type="SUPFAM" id="SSF53613">
    <property type="entry name" value="Ribokinase-like"/>
    <property type="match status" value="1"/>
</dbReference>
<feature type="domain" description="Carbohydrate kinase PfkB" evidence="3">
    <location>
        <begin position="78"/>
        <end position="363"/>
    </location>
</feature>
<dbReference type="GO" id="GO:0016301">
    <property type="term" value="F:kinase activity"/>
    <property type="evidence" value="ECO:0007669"/>
    <property type="project" value="UniProtKB-KW"/>
</dbReference>
<keyword evidence="1" id="KW-0808">Transferase</keyword>
<comment type="caution">
    <text evidence="4">The sequence shown here is derived from an EMBL/GenBank/DDBJ whole genome shotgun (WGS) entry which is preliminary data.</text>
</comment>
<reference evidence="4 5" key="1">
    <citation type="journal article" date="2019" name="Nat. Med.">
        <title>A library of human gut bacterial isolates paired with longitudinal multiomics data enables mechanistic microbiome research.</title>
        <authorList>
            <person name="Poyet M."/>
            <person name="Groussin M."/>
            <person name="Gibbons S.M."/>
            <person name="Avila-Pacheco J."/>
            <person name="Jiang X."/>
            <person name="Kearney S.M."/>
            <person name="Perrotta A.R."/>
            <person name="Berdy B."/>
            <person name="Zhao S."/>
            <person name="Lieberman T.D."/>
            <person name="Swanson P.K."/>
            <person name="Smith M."/>
            <person name="Roesemann S."/>
            <person name="Alexander J.E."/>
            <person name="Rich S.A."/>
            <person name="Livny J."/>
            <person name="Vlamakis H."/>
            <person name="Clish C."/>
            <person name="Bullock K."/>
            <person name="Deik A."/>
            <person name="Scott J."/>
            <person name="Pierce K.A."/>
            <person name="Xavier R.J."/>
            <person name="Alm E.J."/>
        </authorList>
    </citation>
    <scope>NUCLEOTIDE SEQUENCE [LARGE SCALE GENOMIC DNA]</scope>
    <source>
        <strain evidence="4 5">BIOML-A7</strain>
    </source>
</reference>
<dbReference type="Pfam" id="PF00294">
    <property type="entry name" value="PfkB"/>
    <property type="match status" value="1"/>
</dbReference>
<dbReference type="InterPro" id="IPR029056">
    <property type="entry name" value="Ribokinase-like"/>
</dbReference>
<evidence type="ECO:0000256" key="1">
    <source>
        <dbReference type="ARBA" id="ARBA00022679"/>
    </source>
</evidence>
<accession>A0A6I3QHQ9</accession>
<evidence type="ECO:0000259" key="3">
    <source>
        <dbReference type="Pfam" id="PF00294"/>
    </source>
</evidence>
<proteinExistence type="predicted"/>
<dbReference type="PANTHER" id="PTHR10584">
    <property type="entry name" value="SUGAR KINASE"/>
    <property type="match status" value="1"/>
</dbReference>
<dbReference type="CDD" id="cd01941">
    <property type="entry name" value="YeiC_kinase_like"/>
    <property type="match status" value="1"/>
</dbReference>
<dbReference type="Gene3D" id="3.40.1190.20">
    <property type="match status" value="1"/>
</dbReference>
<name>A0A6I3QHQ9_9FIRM</name>
<evidence type="ECO:0000313" key="4">
    <source>
        <dbReference type="EMBL" id="MTS49971.1"/>
    </source>
</evidence>
<dbReference type="AlphaFoldDB" id="A0A6I3QHQ9"/>
<keyword evidence="2" id="KW-0418">Kinase</keyword>
<protein>
    <submittedName>
        <fullName evidence="4">MarR family transcriptional regulator</fullName>
    </submittedName>
</protein>
<dbReference type="Proteomes" id="UP000449193">
    <property type="component" value="Unassembled WGS sequence"/>
</dbReference>
<gene>
    <name evidence="4" type="ORF">GMD52_00250</name>
</gene>
<evidence type="ECO:0000313" key="5">
    <source>
        <dbReference type="Proteomes" id="UP000449193"/>
    </source>
</evidence>
<dbReference type="EMBL" id="WMZR01000001">
    <property type="protein sequence ID" value="MTS49971.1"/>
    <property type="molecule type" value="Genomic_DNA"/>
</dbReference>
<dbReference type="PANTHER" id="PTHR10584:SF166">
    <property type="entry name" value="RIBOKINASE"/>
    <property type="match status" value="1"/>
</dbReference>
<organism evidence="4 5">
    <name type="scientific">Ruthenibacterium lactatiformans</name>
    <dbReference type="NCBI Taxonomy" id="1550024"/>
    <lineage>
        <taxon>Bacteria</taxon>
        <taxon>Bacillati</taxon>
        <taxon>Bacillota</taxon>
        <taxon>Clostridia</taxon>
        <taxon>Eubacteriales</taxon>
        <taxon>Oscillospiraceae</taxon>
        <taxon>Ruthenibacterium</taxon>
    </lineage>
</organism>
<evidence type="ECO:0000256" key="2">
    <source>
        <dbReference type="ARBA" id="ARBA00022777"/>
    </source>
</evidence>
<sequence>MIVVFWTGAPRIYMRPATRYGRKKIYISAAPCVLAGLAFLILKKYNNAIYFPAACRPFAGRGLFRKEAPPMAGYIAGIGGANVDIHGQSDAPIVMRDSNPGRLHLSAGGVCRNICDNLCRLGLTVELCSAVGGDAYGDMLRGACTAAGIGTRHLAVFPAQNTSAYISIMDSEGDMLVAMSDMHILKEALTPSYVEGLLPVLNGADVCVADANLSAGALETLATRCTVPLMLDPVSTAWARNAAPLAGYFHTLKPNLMEMEVLSGMRITNERELDAACGMLLEKGVCQVFVSLGREGLYFRRQGCGALRKKSRPFPMKNATGAGDATMAGIVYAWVNGLSPGDTLDFALGAGLAAIDSADTINPAMSPALVAKLVKEYVL</sequence>
<dbReference type="InterPro" id="IPR011611">
    <property type="entry name" value="PfkB_dom"/>
</dbReference>